<gene>
    <name evidence="8" type="ORF">RDV89_17125</name>
</gene>
<dbReference type="EMBL" id="JAVYII010000008">
    <property type="protein sequence ID" value="MDT9594813.1"/>
    <property type="molecule type" value="Genomic_DNA"/>
</dbReference>
<dbReference type="InterPro" id="IPR013740">
    <property type="entry name" value="Redoxin"/>
</dbReference>
<dbReference type="Gene3D" id="3.40.30.10">
    <property type="entry name" value="Glutaredoxin"/>
    <property type="match status" value="1"/>
</dbReference>
<dbReference type="CDD" id="cd02966">
    <property type="entry name" value="TlpA_like_family"/>
    <property type="match status" value="1"/>
</dbReference>
<reference evidence="8 9" key="1">
    <citation type="submission" date="2023-08" db="EMBL/GenBank/DDBJ databases">
        <title>Nocardioides seae sp. nov., a bacterium isolated from a soil.</title>
        <authorList>
            <person name="Wang X."/>
        </authorList>
    </citation>
    <scope>NUCLEOTIDE SEQUENCE [LARGE SCALE GENOMIC DNA]</scope>
    <source>
        <strain evidence="8 9">YZH12</strain>
    </source>
</reference>
<comment type="caution">
    <text evidence="8">The sequence shown here is derived from an EMBL/GenBank/DDBJ whole genome shotgun (WGS) entry which is preliminary data.</text>
</comment>
<keyword evidence="9" id="KW-1185">Reference proteome</keyword>
<evidence type="ECO:0000256" key="2">
    <source>
        <dbReference type="ARBA" id="ARBA00022748"/>
    </source>
</evidence>
<accession>A0ABU3PZY1</accession>
<dbReference type="InterPro" id="IPR036249">
    <property type="entry name" value="Thioredoxin-like_sf"/>
</dbReference>
<evidence type="ECO:0000259" key="7">
    <source>
        <dbReference type="PROSITE" id="PS51352"/>
    </source>
</evidence>
<dbReference type="PROSITE" id="PS51352">
    <property type="entry name" value="THIOREDOXIN_2"/>
    <property type="match status" value="1"/>
</dbReference>
<evidence type="ECO:0000256" key="4">
    <source>
        <dbReference type="ARBA" id="ARBA00023157"/>
    </source>
</evidence>
<feature type="region of interest" description="Disordered" evidence="6">
    <location>
        <begin position="37"/>
        <end position="60"/>
    </location>
</feature>
<name>A0ABU3PZY1_9ACTN</name>
<evidence type="ECO:0000313" key="9">
    <source>
        <dbReference type="Proteomes" id="UP001268542"/>
    </source>
</evidence>
<keyword evidence="2" id="KW-0201">Cytochrome c-type biogenesis</keyword>
<dbReference type="PANTHER" id="PTHR42852">
    <property type="entry name" value="THIOL:DISULFIDE INTERCHANGE PROTEIN DSBE"/>
    <property type="match status" value="1"/>
</dbReference>
<keyword evidence="3" id="KW-0812">Transmembrane</keyword>
<organism evidence="8 9">
    <name type="scientific">Nocardioides imazamoxiresistens</name>
    <dbReference type="NCBI Taxonomy" id="3231893"/>
    <lineage>
        <taxon>Bacteria</taxon>
        <taxon>Bacillati</taxon>
        <taxon>Actinomycetota</taxon>
        <taxon>Actinomycetes</taxon>
        <taxon>Propionibacteriales</taxon>
        <taxon>Nocardioidaceae</taxon>
        <taxon>Nocardioides</taxon>
    </lineage>
</organism>
<comment type="subcellular location">
    <subcellularLocation>
        <location evidence="1">Cell envelope</location>
    </subcellularLocation>
</comment>
<evidence type="ECO:0000313" key="8">
    <source>
        <dbReference type="EMBL" id="MDT9594813.1"/>
    </source>
</evidence>
<protein>
    <submittedName>
        <fullName evidence="8">TlpA disulfide reductase family protein</fullName>
    </submittedName>
</protein>
<keyword evidence="5" id="KW-0676">Redox-active center</keyword>
<keyword evidence="3" id="KW-0735">Signal-anchor</keyword>
<keyword evidence="4" id="KW-1015">Disulfide bond</keyword>
<feature type="domain" description="Thioredoxin" evidence="7">
    <location>
        <begin position="52"/>
        <end position="201"/>
    </location>
</feature>
<dbReference type="InterPro" id="IPR050553">
    <property type="entry name" value="Thioredoxin_ResA/DsbE_sf"/>
</dbReference>
<dbReference type="SUPFAM" id="SSF52833">
    <property type="entry name" value="Thioredoxin-like"/>
    <property type="match status" value="1"/>
</dbReference>
<proteinExistence type="predicted"/>
<evidence type="ECO:0000256" key="3">
    <source>
        <dbReference type="ARBA" id="ARBA00022968"/>
    </source>
</evidence>
<sequence length="201" mass="21172">MTPQHRPAPRATRVRRALLGAALGTLVVAGCNDVQGSGDQGYVTDNGQVSAVDPGDRGEPVTLEGEDLEGEDLSLEDFRGAPVVVNVWGSWCPPCRAEAPDLVDAANELEGRAAFVGINSRDNSPAQAIAFEETYEVPYPSFYSRDGRALLAFDGALGPRTIPATLVLDAEGRVAASIVGRVPSALTVVELVEDVLEESGR</sequence>
<dbReference type="Proteomes" id="UP001268542">
    <property type="component" value="Unassembled WGS sequence"/>
</dbReference>
<evidence type="ECO:0000256" key="5">
    <source>
        <dbReference type="ARBA" id="ARBA00023284"/>
    </source>
</evidence>
<dbReference type="Pfam" id="PF08534">
    <property type="entry name" value="Redoxin"/>
    <property type="match status" value="1"/>
</dbReference>
<dbReference type="PANTHER" id="PTHR42852:SF6">
    <property type="entry name" value="THIOL:DISULFIDE INTERCHANGE PROTEIN DSBE"/>
    <property type="match status" value="1"/>
</dbReference>
<dbReference type="PROSITE" id="PS00194">
    <property type="entry name" value="THIOREDOXIN_1"/>
    <property type="match status" value="1"/>
</dbReference>
<evidence type="ECO:0000256" key="6">
    <source>
        <dbReference type="SAM" id="MobiDB-lite"/>
    </source>
</evidence>
<evidence type="ECO:0000256" key="1">
    <source>
        <dbReference type="ARBA" id="ARBA00004196"/>
    </source>
</evidence>
<dbReference type="RefSeq" id="WP_315734956.1">
    <property type="nucleotide sequence ID" value="NZ_JAVYII010000008.1"/>
</dbReference>
<dbReference type="InterPro" id="IPR017937">
    <property type="entry name" value="Thioredoxin_CS"/>
</dbReference>
<dbReference type="InterPro" id="IPR013766">
    <property type="entry name" value="Thioredoxin_domain"/>
</dbReference>
<dbReference type="PROSITE" id="PS51257">
    <property type="entry name" value="PROKAR_LIPOPROTEIN"/>
    <property type="match status" value="1"/>
</dbReference>